<sequence length="296" mass="32927">MKHRKPITVTQVVLVAFLFLITLTMLVPLLNILAKSLSSPELSASMGGLSIIPKDVDLLNYKIVFSHPILVPSLINSIVITLVGTLVNILLTTTAAYALTRPKLTLKKPIMVFLIIMMLFDPGMVPEYIVVQQLGLMGSKWSVILVTSVNVYYLVIMMRYFEKVPQSLVEAAVIDGANHLQMLAKIFYPLSKAGIATITMFYAVVRWNEYFRASIYLTKKSTDTVLQVILRQFVVLGDTVSIIGQQNVFDYNTMARVDYGALKGATIIVAIIPILLIYPFVLKFYAKDVMAGGIKE</sequence>
<dbReference type="EMBL" id="CP003155">
    <property type="protein sequence ID" value="AEV29258.1"/>
    <property type="molecule type" value="Genomic_DNA"/>
</dbReference>
<evidence type="ECO:0000256" key="5">
    <source>
        <dbReference type="ARBA" id="ARBA00022989"/>
    </source>
</evidence>
<evidence type="ECO:0000313" key="10">
    <source>
        <dbReference type="Proteomes" id="UP000005632"/>
    </source>
</evidence>
<accession>G8QV22</accession>
<evidence type="ECO:0000313" key="9">
    <source>
        <dbReference type="EMBL" id="AEV29258.1"/>
    </source>
</evidence>
<organism evidence="9 10">
    <name type="scientific">Sphaerochaeta pleomorpha (strain ATCC BAA-1885 / DSM 22778 / Grapes)</name>
    <dbReference type="NCBI Taxonomy" id="158190"/>
    <lineage>
        <taxon>Bacteria</taxon>
        <taxon>Pseudomonadati</taxon>
        <taxon>Spirochaetota</taxon>
        <taxon>Spirochaetia</taxon>
        <taxon>Spirochaetales</taxon>
        <taxon>Sphaerochaetaceae</taxon>
        <taxon>Sphaerochaeta</taxon>
    </lineage>
</organism>
<gene>
    <name evidence="9" type="ordered locus">SpiGrapes_1447</name>
</gene>
<keyword evidence="6 7" id="KW-0472">Membrane</keyword>
<evidence type="ECO:0000256" key="3">
    <source>
        <dbReference type="ARBA" id="ARBA00022475"/>
    </source>
</evidence>
<feature type="transmembrane region" description="Helical" evidence="7">
    <location>
        <begin position="264"/>
        <end position="286"/>
    </location>
</feature>
<name>G8QV22_SPHPG</name>
<dbReference type="PANTHER" id="PTHR43744">
    <property type="entry name" value="ABC TRANSPORTER PERMEASE PROTEIN MG189-RELATED-RELATED"/>
    <property type="match status" value="1"/>
</dbReference>
<keyword evidence="10" id="KW-1185">Reference proteome</keyword>
<dbReference type="KEGG" id="sgp:SpiGrapes_1447"/>
<dbReference type="OrthoDB" id="356811at2"/>
<evidence type="ECO:0000256" key="2">
    <source>
        <dbReference type="ARBA" id="ARBA00022448"/>
    </source>
</evidence>
<dbReference type="AlphaFoldDB" id="G8QV22"/>
<keyword evidence="3" id="KW-1003">Cell membrane</keyword>
<dbReference type="Proteomes" id="UP000005632">
    <property type="component" value="Chromosome"/>
</dbReference>
<proteinExistence type="predicted"/>
<feature type="transmembrane region" description="Helical" evidence="7">
    <location>
        <begin position="110"/>
        <end position="129"/>
    </location>
</feature>
<dbReference type="Gene3D" id="1.10.3720.10">
    <property type="entry name" value="MetI-like"/>
    <property type="match status" value="1"/>
</dbReference>
<protein>
    <submittedName>
        <fullName evidence="9">ABC-type sugar transport system, permease component</fullName>
    </submittedName>
</protein>
<evidence type="ECO:0000256" key="7">
    <source>
        <dbReference type="SAM" id="Phobius"/>
    </source>
</evidence>
<keyword evidence="4 7" id="KW-0812">Transmembrane</keyword>
<evidence type="ECO:0000259" key="8">
    <source>
        <dbReference type="PROSITE" id="PS50928"/>
    </source>
</evidence>
<feature type="transmembrane region" description="Helical" evidence="7">
    <location>
        <begin position="141"/>
        <end position="161"/>
    </location>
</feature>
<dbReference type="PANTHER" id="PTHR43744:SF9">
    <property type="entry name" value="POLYGALACTURONAN_RHAMNOGALACTURONAN TRANSPORT SYSTEM PERMEASE PROTEIN YTCP"/>
    <property type="match status" value="1"/>
</dbReference>
<reference evidence="9 10" key="1">
    <citation type="submission" date="2011-11" db="EMBL/GenBank/DDBJ databases">
        <title>Complete sequence of Spirochaeta sp. grapes.</title>
        <authorList>
            <consortium name="US DOE Joint Genome Institute"/>
            <person name="Lucas S."/>
            <person name="Han J."/>
            <person name="Lapidus A."/>
            <person name="Cheng J.-F."/>
            <person name="Goodwin L."/>
            <person name="Pitluck S."/>
            <person name="Peters L."/>
            <person name="Ovchinnikova G."/>
            <person name="Munk A.C."/>
            <person name="Detter J.C."/>
            <person name="Han C."/>
            <person name="Tapia R."/>
            <person name="Land M."/>
            <person name="Hauser L."/>
            <person name="Kyrpides N."/>
            <person name="Ivanova N."/>
            <person name="Pagani I."/>
            <person name="Ritalahtilisa K."/>
            <person name="Loeffler F."/>
            <person name="Woyke T."/>
        </authorList>
    </citation>
    <scope>NUCLEOTIDE SEQUENCE [LARGE SCALE GENOMIC DNA]</scope>
    <source>
        <strain evidence="10">ATCC BAA-1885 / DSM 22778 / Grapes</strain>
    </source>
</reference>
<dbReference type="CDD" id="cd06261">
    <property type="entry name" value="TM_PBP2"/>
    <property type="match status" value="1"/>
</dbReference>
<keyword evidence="5 7" id="KW-1133">Transmembrane helix</keyword>
<dbReference type="eggNOG" id="COG0395">
    <property type="taxonomic scope" value="Bacteria"/>
</dbReference>
<evidence type="ECO:0000256" key="4">
    <source>
        <dbReference type="ARBA" id="ARBA00022692"/>
    </source>
</evidence>
<feature type="transmembrane region" description="Helical" evidence="7">
    <location>
        <begin position="12"/>
        <end position="34"/>
    </location>
</feature>
<dbReference type="STRING" id="158190.SpiGrapes_1447"/>
<dbReference type="PROSITE" id="PS50928">
    <property type="entry name" value="ABC_TM1"/>
    <property type="match status" value="1"/>
</dbReference>
<evidence type="ECO:0000256" key="1">
    <source>
        <dbReference type="ARBA" id="ARBA00004651"/>
    </source>
</evidence>
<keyword evidence="2" id="KW-0813">Transport</keyword>
<keyword evidence="9" id="KW-0762">Sugar transport</keyword>
<dbReference type="InterPro" id="IPR035906">
    <property type="entry name" value="MetI-like_sf"/>
</dbReference>
<feature type="domain" description="ABC transmembrane type-1" evidence="8">
    <location>
        <begin position="74"/>
        <end position="280"/>
    </location>
</feature>
<dbReference type="RefSeq" id="WP_014270106.1">
    <property type="nucleotide sequence ID" value="NC_016633.1"/>
</dbReference>
<dbReference type="SUPFAM" id="SSF161098">
    <property type="entry name" value="MetI-like"/>
    <property type="match status" value="1"/>
</dbReference>
<feature type="transmembrane region" description="Helical" evidence="7">
    <location>
        <begin position="74"/>
        <end position="98"/>
    </location>
</feature>
<dbReference type="GO" id="GO:0005886">
    <property type="term" value="C:plasma membrane"/>
    <property type="evidence" value="ECO:0007669"/>
    <property type="project" value="UniProtKB-SubCell"/>
</dbReference>
<comment type="subcellular location">
    <subcellularLocation>
        <location evidence="1">Cell membrane</location>
        <topology evidence="1">Multi-pass membrane protein</topology>
    </subcellularLocation>
</comment>
<evidence type="ECO:0000256" key="6">
    <source>
        <dbReference type="ARBA" id="ARBA00023136"/>
    </source>
</evidence>
<dbReference type="HOGENOM" id="CLU_016047_1_0_12"/>
<dbReference type="GO" id="GO:0055085">
    <property type="term" value="P:transmembrane transport"/>
    <property type="evidence" value="ECO:0007669"/>
    <property type="project" value="InterPro"/>
</dbReference>
<dbReference type="InterPro" id="IPR000515">
    <property type="entry name" value="MetI-like"/>
</dbReference>